<feature type="non-terminal residue" evidence="1">
    <location>
        <position position="1"/>
    </location>
</feature>
<evidence type="ECO:0000313" key="2">
    <source>
        <dbReference type="Proteomes" id="UP001328107"/>
    </source>
</evidence>
<comment type="caution">
    <text evidence="1">The sequence shown here is derived from an EMBL/GenBank/DDBJ whole genome shotgun (WGS) entry which is preliminary data.</text>
</comment>
<gene>
    <name evidence="1" type="ORF">PMAYCL1PPCAC_24872</name>
</gene>
<keyword evidence="2" id="KW-1185">Reference proteome</keyword>
<proteinExistence type="predicted"/>
<reference evidence="2" key="1">
    <citation type="submission" date="2022-10" db="EMBL/GenBank/DDBJ databases">
        <title>Genome assembly of Pristionchus species.</title>
        <authorList>
            <person name="Yoshida K."/>
            <person name="Sommer R.J."/>
        </authorList>
    </citation>
    <scope>NUCLEOTIDE SEQUENCE [LARGE SCALE GENOMIC DNA]</scope>
    <source>
        <strain evidence="2">RS5460</strain>
    </source>
</reference>
<accession>A0AAN5D208</accession>
<dbReference type="AlphaFoldDB" id="A0AAN5D208"/>
<sequence>HCIEDRRMDGEYPFIHVDILPSDYQFSIVEWFIRIGETDLRNTPNSLHIDYPEANLNGNFVVFDES</sequence>
<evidence type="ECO:0000313" key="1">
    <source>
        <dbReference type="EMBL" id="GMR54677.1"/>
    </source>
</evidence>
<dbReference type="Proteomes" id="UP001328107">
    <property type="component" value="Unassembled WGS sequence"/>
</dbReference>
<name>A0AAN5D208_9BILA</name>
<organism evidence="1 2">
    <name type="scientific">Pristionchus mayeri</name>
    <dbReference type="NCBI Taxonomy" id="1317129"/>
    <lineage>
        <taxon>Eukaryota</taxon>
        <taxon>Metazoa</taxon>
        <taxon>Ecdysozoa</taxon>
        <taxon>Nematoda</taxon>
        <taxon>Chromadorea</taxon>
        <taxon>Rhabditida</taxon>
        <taxon>Rhabditina</taxon>
        <taxon>Diplogasteromorpha</taxon>
        <taxon>Diplogasteroidea</taxon>
        <taxon>Neodiplogasteridae</taxon>
        <taxon>Pristionchus</taxon>
    </lineage>
</organism>
<dbReference type="EMBL" id="BTRK01000005">
    <property type="protein sequence ID" value="GMR54677.1"/>
    <property type="molecule type" value="Genomic_DNA"/>
</dbReference>
<feature type="non-terminal residue" evidence="1">
    <location>
        <position position="66"/>
    </location>
</feature>
<protein>
    <submittedName>
        <fullName evidence="1">Uncharacterized protein</fullName>
    </submittedName>
</protein>